<dbReference type="GO" id="GO:0006364">
    <property type="term" value="P:rRNA processing"/>
    <property type="evidence" value="ECO:0007669"/>
    <property type="project" value="UniProtKB-KW"/>
</dbReference>
<sequence length="513" mass="56535">MGDITGEKSLVEAAENPVSEVVADEIAIDDTAPVVQGDEMTINDQLASTEGVDAIPQEINAVNGPEQSETVNDEPETVPEKVSMNEEGGVPQDLAEIATVDVTGDDFLGDILKKADERVPPAANDDGTSDSDDSSDDSDSDSSSNSDSGSSDDDDEEEEEEEEEEENDVKVMDGETSDNEQDASGPIISKNEVVDEPADQLPADFSIAETEPIHHVGHIIGFVEKSIIIKGVISGELRFLKEGSVLCLEDRTPIGYLFEIFGPVAFPMYRVKFNTVEDLEKFKDKKKQKVFYVVPKSDFEFTDRIKSIKGSDASNFNDEEIPEEEQEFSDDEKEMEAKKSKKSKKKANAAKRGKGDESTEGPTAKKQQPPQRSNPYKASNHAIPAAGGYQSRSERDHSRGSRYSQPQAHQYPSNGMPGMSQMPQMPSFPMMMPIPGMPQMPGMQMPMMQMQGQQPQMSPMQMQQFFQMQQMMMMQQMAQGGHPAPAPPPPPPPAPPSQREKKPEQKQEPEFDY</sequence>
<dbReference type="InterPro" id="IPR040309">
    <property type="entry name" value="Naf1"/>
</dbReference>
<evidence type="ECO:0000256" key="1">
    <source>
        <dbReference type="ARBA" id="ARBA00004123"/>
    </source>
</evidence>
<proteinExistence type="inferred from homology"/>
<dbReference type="InterPro" id="IPR009000">
    <property type="entry name" value="Transl_B-barrel_sf"/>
</dbReference>
<dbReference type="InterPro" id="IPR038664">
    <property type="entry name" value="Gar1/Naf1_Cbf5-bd_sf"/>
</dbReference>
<feature type="compositionally biased region" description="Basic and acidic residues" evidence="12">
    <location>
        <begin position="498"/>
        <end position="513"/>
    </location>
</feature>
<keyword evidence="6" id="KW-0597">Phosphoprotein</keyword>
<keyword evidence="13" id="KW-0687">Ribonucleoprotein</keyword>
<feature type="region of interest" description="Disordered" evidence="12">
    <location>
        <begin position="111"/>
        <end position="193"/>
    </location>
</feature>
<feature type="compositionally biased region" description="Polar residues" evidence="12">
    <location>
        <begin position="401"/>
        <end position="413"/>
    </location>
</feature>
<evidence type="ECO:0000256" key="8">
    <source>
        <dbReference type="ARBA" id="ARBA00023242"/>
    </source>
</evidence>
<comment type="subcellular location">
    <subcellularLocation>
        <location evidence="1">Nucleus</location>
    </subcellularLocation>
</comment>
<evidence type="ECO:0000256" key="6">
    <source>
        <dbReference type="ARBA" id="ARBA00022553"/>
    </source>
</evidence>
<feature type="compositionally biased region" description="Acidic residues" evidence="12">
    <location>
        <begin position="127"/>
        <end position="140"/>
    </location>
</feature>
<dbReference type="STRING" id="36022.A0A1V2L8P7"/>
<keyword evidence="5" id="KW-0698">rRNA processing</keyword>
<dbReference type="SUPFAM" id="SSF50447">
    <property type="entry name" value="Translation proteins"/>
    <property type="match status" value="1"/>
</dbReference>
<dbReference type="EMBL" id="MPUK01000003">
    <property type="protein sequence ID" value="ONH68269.1"/>
    <property type="molecule type" value="Genomic_DNA"/>
</dbReference>
<dbReference type="GO" id="GO:0005732">
    <property type="term" value="C:sno(s)RNA-containing ribonucleoprotein complex"/>
    <property type="evidence" value="ECO:0007669"/>
    <property type="project" value="InterPro"/>
</dbReference>
<feature type="compositionally biased region" description="Low complexity" evidence="12">
    <location>
        <begin position="415"/>
        <end position="428"/>
    </location>
</feature>
<feature type="region of interest" description="Disordered" evidence="12">
    <location>
        <begin position="475"/>
        <end position="513"/>
    </location>
</feature>
<dbReference type="PANTHER" id="PTHR31633:SF1">
    <property type="entry name" value="H_ACA RIBONUCLEOPROTEIN COMPLEX NON-CORE SUBUNIT NAF1"/>
    <property type="match status" value="1"/>
</dbReference>
<feature type="compositionally biased region" description="Basic residues" evidence="12">
    <location>
        <begin position="339"/>
        <end position="352"/>
    </location>
</feature>
<dbReference type="AlphaFoldDB" id="A0A1V2L8P7"/>
<dbReference type="FunFam" id="2.40.10.230:FF:000002">
    <property type="entry name" value="H/ACA ribonucleoprotein complex non-core subunit NAF1"/>
    <property type="match status" value="1"/>
</dbReference>
<comment type="similarity">
    <text evidence="2">Belongs to the NAF1 family.</text>
</comment>
<evidence type="ECO:0000256" key="10">
    <source>
        <dbReference type="ARBA" id="ARBA00065983"/>
    </source>
</evidence>
<evidence type="ECO:0000256" key="11">
    <source>
        <dbReference type="ARBA" id="ARBA00076743"/>
    </source>
</evidence>
<dbReference type="Proteomes" id="UP000189513">
    <property type="component" value="Unassembled WGS sequence"/>
</dbReference>
<comment type="caution">
    <text evidence="13">The sequence shown here is derived from an EMBL/GenBank/DDBJ whole genome shotgun (WGS) entry which is preliminary data.</text>
</comment>
<dbReference type="OMA" id="WKNDDEP"/>
<keyword evidence="14" id="KW-1185">Reference proteome</keyword>
<feature type="compositionally biased region" description="Pro residues" evidence="12">
    <location>
        <begin position="484"/>
        <end position="496"/>
    </location>
</feature>
<evidence type="ECO:0000256" key="7">
    <source>
        <dbReference type="ARBA" id="ARBA00022884"/>
    </source>
</evidence>
<protein>
    <recommendedName>
        <fullName evidence="3">H/ACA ribonucleoprotein complex non-core subunit NAF1</fullName>
    </recommendedName>
    <alternativeName>
        <fullName evidence="11">Nuclear assembly factor 1</fullName>
    </alternativeName>
</protein>
<dbReference type="Pfam" id="PF04410">
    <property type="entry name" value="Gar1"/>
    <property type="match status" value="1"/>
</dbReference>
<evidence type="ECO:0000256" key="9">
    <source>
        <dbReference type="ARBA" id="ARBA00054735"/>
    </source>
</evidence>
<feature type="compositionally biased region" description="Acidic residues" evidence="12">
    <location>
        <begin position="150"/>
        <end position="167"/>
    </location>
</feature>
<evidence type="ECO:0000313" key="14">
    <source>
        <dbReference type="Proteomes" id="UP000189513"/>
    </source>
</evidence>
<comment type="function">
    <text evidence="9">RNA-binding protein required for the maturation of box H/ACA snoRNPs complex and ribosome biogenesis. During assembly of the H/ACA snoRNPs complex, it associates with the complex and disappears during maturation of the complex and is replaced by GAR1 to yield mature H/ACA snoRNPs complex. Acts as a competitive binder for CBF5 probably required to prevent non-cognate RNAs from being loaded during transport of the particle by inducing a non-productive conformation of CBF5.</text>
</comment>
<feature type="region of interest" description="Disordered" evidence="12">
    <location>
        <begin position="311"/>
        <end position="428"/>
    </location>
</feature>
<feature type="compositionally biased region" description="Polar residues" evidence="12">
    <location>
        <begin position="365"/>
        <end position="377"/>
    </location>
</feature>
<dbReference type="VEuPathDB" id="FungiDB:BON22_1955"/>
<feature type="compositionally biased region" description="Acidic residues" evidence="12">
    <location>
        <begin position="317"/>
        <end position="334"/>
    </location>
</feature>
<organism evidence="13 14">
    <name type="scientific">Cyberlindnera fabianii</name>
    <name type="common">Yeast</name>
    <name type="synonym">Hansenula fabianii</name>
    <dbReference type="NCBI Taxonomy" id="36022"/>
    <lineage>
        <taxon>Eukaryota</taxon>
        <taxon>Fungi</taxon>
        <taxon>Dikarya</taxon>
        <taxon>Ascomycota</taxon>
        <taxon>Saccharomycotina</taxon>
        <taxon>Saccharomycetes</taxon>
        <taxon>Phaffomycetales</taxon>
        <taxon>Phaffomycetaceae</taxon>
        <taxon>Cyberlindnera</taxon>
    </lineage>
</organism>
<reference evidence="14" key="1">
    <citation type="journal article" date="2017" name="Genome Announc.">
        <title>Genome sequences of Cyberlindnera fabianii 65, Pichia kudriavzevii 129, and Saccharomyces cerevisiae 131 isolated from fermented masau fruits in Zimbabwe.</title>
        <authorList>
            <person name="van Rijswijck I.M.H."/>
            <person name="Derks M.F.L."/>
            <person name="Abee T."/>
            <person name="de Ridder D."/>
            <person name="Smid E.J."/>
        </authorList>
    </citation>
    <scope>NUCLEOTIDE SEQUENCE [LARGE SCALE GENOMIC DNA]</scope>
    <source>
        <strain evidence="14">65</strain>
    </source>
</reference>
<gene>
    <name evidence="13" type="ORF">BON22_1955</name>
</gene>
<feature type="region of interest" description="Disordered" evidence="12">
    <location>
        <begin position="62"/>
        <end position="90"/>
    </location>
</feature>
<keyword evidence="7" id="KW-0694">RNA-binding</keyword>
<evidence type="ECO:0000256" key="12">
    <source>
        <dbReference type="SAM" id="MobiDB-lite"/>
    </source>
</evidence>
<accession>A0A1V2L8P7</accession>
<evidence type="ECO:0000313" key="13">
    <source>
        <dbReference type="EMBL" id="ONH68269.1"/>
    </source>
</evidence>
<name>A0A1V2L8P7_CYBFA</name>
<comment type="subunit">
    <text evidence="10">During assembly of the complex, component of the small nucleolar ribonucleoprotein particles containing H/ACA-type snoRNAs (H/ACA snoRNPs) which contains CBF5, NAF1, NHP2 and NOP10 proteins. Interacts with SHQ1. Interacts directly with CBF5. Interacts with hyperphosphorylated C-terminal domain (CTD) of RNA polymerase II large subunit (RPB1).</text>
</comment>
<evidence type="ECO:0000256" key="2">
    <source>
        <dbReference type="ARBA" id="ARBA00009801"/>
    </source>
</evidence>
<keyword evidence="4" id="KW-0690">Ribosome biogenesis</keyword>
<evidence type="ECO:0000256" key="4">
    <source>
        <dbReference type="ARBA" id="ARBA00022517"/>
    </source>
</evidence>
<dbReference type="GO" id="GO:0001522">
    <property type="term" value="P:pseudouridine synthesis"/>
    <property type="evidence" value="ECO:0007669"/>
    <property type="project" value="InterPro"/>
</dbReference>
<dbReference type="GO" id="GO:0005634">
    <property type="term" value="C:nucleus"/>
    <property type="evidence" value="ECO:0007669"/>
    <property type="project" value="UniProtKB-SubCell"/>
</dbReference>
<evidence type="ECO:0000256" key="3">
    <source>
        <dbReference type="ARBA" id="ARBA00021438"/>
    </source>
</evidence>
<dbReference type="Gene3D" id="2.40.10.230">
    <property type="entry name" value="Probable tRNA pseudouridine synthase domain"/>
    <property type="match status" value="1"/>
</dbReference>
<evidence type="ECO:0000256" key="5">
    <source>
        <dbReference type="ARBA" id="ARBA00022552"/>
    </source>
</evidence>
<dbReference type="GO" id="GO:0000493">
    <property type="term" value="P:box H/ACA snoRNP assembly"/>
    <property type="evidence" value="ECO:0007669"/>
    <property type="project" value="InterPro"/>
</dbReference>
<keyword evidence="8" id="KW-0539">Nucleus</keyword>
<dbReference type="PANTHER" id="PTHR31633">
    <property type="entry name" value="H/ACA RIBONUCLEOPROTEIN COMPLEX NON-CORE SUBUNIT NAF1"/>
    <property type="match status" value="1"/>
</dbReference>
<dbReference type="GO" id="GO:0003723">
    <property type="term" value="F:RNA binding"/>
    <property type="evidence" value="ECO:0007669"/>
    <property type="project" value="UniProtKB-KW"/>
</dbReference>
<dbReference type="InterPro" id="IPR007504">
    <property type="entry name" value="H/ACA_rnp_Gar1/Naf1"/>
</dbReference>